<dbReference type="OrthoDB" id="430051at2759"/>
<keyword evidence="2 4" id="KW-0863">Zinc-finger</keyword>
<evidence type="ECO:0000256" key="2">
    <source>
        <dbReference type="ARBA" id="ARBA00022771"/>
    </source>
</evidence>
<dbReference type="Proteomes" id="UP000799779">
    <property type="component" value="Unassembled WGS sequence"/>
</dbReference>
<keyword evidence="9" id="KW-1185">Reference proteome</keyword>
<feature type="domain" description="GRF-type" evidence="7">
    <location>
        <begin position="29"/>
        <end position="73"/>
    </location>
</feature>
<feature type="region of interest" description="Disordered" evidence="6">
    <location>
        <begin position="80"/>
        <end position="149"/>
    </location>
</feature>
<evidence type="ECO:0000256" key="6">
    <source>
        <dbReference type="SAM" id="MobiDB-lite"/>
    </source>
</evidence>
<protein>
    <recommendedName>
        <fullName evidence="7">GRF-type domain-containing protein</fullName>
    </recommendedName>
</protein>
<feature type="compositionally biased region" description="Polar residues" evidence="6">
    <location>
        <begin position="82"/>
        <end position="96"/>
    </location>
</feature>
<keyword evidence="1" id="KW-0479">Metal-binding</keyword>
<proteinExistence type="predicted"/>
<evidence type="ECO:0000313" key="8">
    <source>
        <dbReference type="EMBL" id="KAF1999357.1"/>
    </source>
</evidence>
<dbReference type="PANTHER" id="PTHR33680">
    <property type="entry name" value="OS07G0190500 PROTEIN"/>
    <property type="match status" value="1"/>
</dbReference>
<dbReference type="AlphaFoldDB" id="A0A6A5WD36"/>
<accession>A0A6A5WD36</accession>
<dbReference type="Pfam" id="PF06839">
    <property type="entry name" value="Zn_ribbon_GRF"/>
    <property type="match status" value="1"/>
</dbReference>
<evidence type="ECO:0000256" key="3">
    <source>
        <dbReference type="ARBA" id="ARBA00022833"/>
    </source>
</evidence>
<dbReference type="InterPro" id="IPR010666">
    <property type="entry name" value="Znf_GRF"/>
</dbReference>
<evidence type="ECO:0000259" key="7">
    <source>
        <dbReference type="PROSITE" id="PS51999"/>
    </source>
</evidence>
<feature type="compositionally biased region" description="Low complexity" evidence="6">
    <location>
        <begin position="97"/>
        <end position="111"/>
    </location>
</feature>
<dbReference type="PROSITE" id="PS51999">
    <property type="entry name" value="ZF_GRF"/>
    <property type="match status" value="1"/>
</dbReference>
<evidence type="ECO:0000256" key="5">
    <source>
        <dbReference type="SAM" id="Coils"/>
    </source>
</evidence>
<keyword evidence="5" id="KW-0175">Coiled coil</keyword>
<feature type="region of interest" description="Disordered" evidence="6">
    <location>
        <begin position="213"/>
        <end position="256"/>
    </location>
</feature>
<sequence>MSSFRGGRGGRPAFRGPPKGLFIDGVWHCECTPRLPSVHLQTKKEGANKGRWFYTCQMPQEERCKFFLWEDEAKPREAAAVLNNSRTEPSRPGTNITTPSRPTPSRTQPSPAQRVTSPPPPYSVEATPSRKRSRTSNADGDFAFEQGDDAFDEELDRVVAAAETPRKSARTEAFTTPARRKLPWQKENDANGLPTPQTDHRASAELFLTRFATPGGSLLTPSRMTPQDESGNTPRTSTPAVSPFETPTPSRFRDAVSSGSEDAHARDVFGVLRQNNVHINNQTEQALRDLFSKHSRTVEGIKKGREVSRLTIKAKEAKVTELQHRIDTLEAEMEAKKAVIEHLKWKSGSEQEPDF</sequence>
<name>A0A6A5WD36_9PLEO</name>
<gene>
    <name evidence="8" type="ORF">P154DRAFT_535606</name>
</gene>
<reference evidence="8" key="1">
    <citation type="journal article" date="2020" name="Stud. Mycol.">
        <title>101 Dothideomycetes genomes: a test case for predicting lifestyles and emergence of pathogens.</title>
        <authorList>
            <person name="Haridas S."/>
            <person name="Albert R."/>
            <person name="Binder M."/>
            <person name="Bloem J."/>
            <person name="Labutti K."/>
            <person name="Salamov A."/>
            <person name="Andreopoulos B."/>
            <person name="Baker S."/>
            <person name="Barry K."/>
            <person name="Bills G."/>
            <person name="Bluhm B."/>
            <person name="Cannon C."/>
            <person name="Castanera R."/>
            <person name="Culley D."/>
            <person name="Daum C."/>
            <person name="Ezra D."/>
            <person name="Gonzalez J."/>
            <person name="Henrissat B."/>
            <person name="Kuo A."/>
            <person name="Liang C."/>
            <person name="Lipzen A."/>
            <person name="Lutzoni F."/>
            <person name="Magnuson J."/>
            <person name="Mondo S."/>
            <person name="Nolan M."/>
            <person name="Ohm R."/>
            <person name="Pangilinan J."/>
            <person name="Park H.-J."/>
            <person name="Ramirez L."/>
            <person name="Alfaro M."/>
            <person name="Sun H."/>
            <person name="Tritt A."/>
            <person name="Yoshinaga Y."/>
            <person name="Zwiers L.-H."/>
            <person name="Turgeon B."/>
            <person name="Goodwin S."/>
            <person name="Spatafora J."/>
            <person name="Crous P."/>
            <person name="Grigoriev I."/>
        </authorList>
    </citation>
    <scope>NUCLEOTIDE SEQUENCE</scope>
    <source>
        <strain evidence="8">CBS 123094</strain>
    </source>
</reference>
<feature type="coiled-coil region" evidence="5">
    <location>
        <begin position="312"/>
        <end position="346"/>
    </location>
</feature>
<evidence type="ECO:0000256" key="1">
    <source>
        <dbReference type="ARBA" id="ARBA00022723"/>
    </source>
</evidence>
<dbReference type="GO" id="GO:0008270">
    <property type="term" value="F:zinc ion binding"/>
    <property type="evidence" value="ECO:0007669"/>
    <property type="project" value="UniProtKB-KW"/>
</dbReference>
<evidence type="ECO:0000256" key="4">
    <source>
        <dbReference type="PROSITE-ProRule" id="PRU01343"/>
    </source>
</evidence>
<dbReference type="EMBL" id="ML977596">
    <property type="protein sequence ID" value="KAF1999357.1"/>
    <property type="molecule type" value="Genomic_DNA"/>
</dbReference>
<organism evidence="8 9">
    <name type="scientific">Amniculicola lignicola CBS 123094</name>
    <dbReference type="NCBI Taxonomy" id="1392246"/>
    <lineage>
        <taxon>Eukaryota</taxon>
        <taxon>Fungi</taxon>
        <taxon>Dikarya</taxon>
        <taxon>Ascomycota</taxon>
        <taxon>Pezizomycotina</taxon>
        <taxon>Dothideomycetes</taxon>
        <taxon>Pleosporomycetidae</taxon>
        <taxon>Pleosporales</taxon>
        <taxon>Amniculicolaceae</taxon>
        <taxon>Amniculicola</taxon>
    </lineage>
</organism>
<dbReference type="PANTHER" id="PTHR33680:SF1">
    <property type="entry name" value="OS05G0489500 PROTEIN"/>
    <property type="match status" value="1"/>
</dbReference>
<evidence type="ECO:0000313" key="9">
    <source>
        <dbReference type="Proteomes" id="UP000799779"/>
    </source>
</evidence>
<feature type="compositionally biased region" description="Polar residues" evidence="6">
    <location>
        <begin position="219"/>
        <end position="249"/>
    </location>
</feature>
<keyword evidence="3" id="KW-0862">Zinc</keyword>